<gene>
    <name evidence="1" type="ORF">DFP90_107167</name>
</gene>
<evidence type="ECO:0000313" key="1">
    <source>
        <dbReference type="EMBL" id="RED48662.1"/>
    </source>
</evidence>
<accession>A0A3D9HGN3</accession>
<dbReference type="EMBL" id="QRDW01000007">
    <property type="protein sequence ID" value="RED48662.1"/>
    <property type="molecule type" value="Genomic_DNA"/>
</dbReference>
<dbReference type="Proteomes" id="UP000256845">
    <property type="component" value="Unassembled WGS sequence"/>
</dbReference>
<protein>
    <submittedName>
        <fullName evidence="1">Uncharacterized protein</fullName>
    </submittedName>
</protein>
<organism evidence="1 2">
    <name type="scientific">Aestuariispira insulae</name>
    <dbReference type="NCBI Taxonomy" id="1461337"/>
    <lineage>
        <taxon>Bacteria</taxon>
        <taxon>Pseudomonadati</taxon>
        <taxon>Pseudomonadota</taxon>
        <taxon>Alphaproteobacteria</taxon>
        <taxon>Rhodospirillales</taxon>
        <taxon>Kiloniellaceae</taxon>
        <taxon>Aestuariispira</taxon>
    </lineage>
</organism>
<sequence>MGSHEAFLPFLVLFFLVVEMSDATVRDGGITVVPIFSLPRRDCMDCTGLPPRRDYKGYMDCTGLLRRTGCMDCRDLPPRKGCTGYTDLPLRRDCTGYSRTRLEAARWLWKWRPGLLRCRCYRWQRGPGSRHLRLQSTPSWCRSAFLICSTSLQSLLGSYVLAAAIAAFGS</sequence>
<dbReference type="AlphaFoldDB" id="A0A3D9HGN3"/>
<proteinExistence type="predicted"/>
<name>A0A3D9HGN3_9PROT</name>
<keyword evidence="2" id="KW-1185">Reference proteome</keyword>
<comment type="caution">
    <text evidence="1">The sequence shown here is derived from an EMBL/GenBank/DDBJ whole genome shotgun (WGS) entry which is preliminary data.</text>
</comment>
<evidence type="ECO:0000313" key="2">
    <source>
        <dbReference type="Proteomes" id="UP000256845"/>
    </source>
</evidence>
<reference evidence="1 2" key="1">
    <citation type="submission" date="2018-07" db="EMBL/GenBank/DDBJ databases">
        <title>Genomic Encyclopedia of Type Strains, Phase III (KMG-III): the genomes of soil and plant-associated and newly described type strains.</title>
        <authorList>
            <person name="Whitman W."/>
        </authorList>
    </citation>
    <scope>NUCLEOTIDE SEQUENCE [LARGE SCALE GENOMIC DNA]</scope>
    <source>
        <strain evidence="1 2">CECT 8488</strain>
    </source>
</reference>